<dbReference type="SUPFAM" id="SSF53383">
    <property type="entry name" value="PLP-dependent transferases"/>
    <property type="match status" value="1"/>
</dbReference>
<dbReference type="InterPro" id="IPR015422">
    <property type="entry name" value="PyrdxlP-dep_Trfase_small"/>
</dbReference>
<dbReference type="OrthoDB" id="9803354at2"/>
<reference evidence="9 10" key="1">
    <citation type="submission" date="2017-05" db="EMBL/GenBank/DDBJ databases">
        <authorList>
            <person name="Song R."/>
            <person name="Chenine A.L."/>
            <person name="Ruprecht R.M."/>
        </authorList>
    </citation>
    <scope>NUCLEOTIDE SEQUENCE [LARGE SCALE GENOMIC DNA]</scope>
    <source>
        <strain evidence="9 10">DSM 26136</strain>
    </source>
</reference>
<name>A0A1Y0EN02_9BURK</name>
<evidence type="ECO:0000259" key="8">
    <source>
        <dbReference type="Pfam" id="PF00155"/>
    </source>
</evidence>
<dbReference type="CDD" id="cd00609">
    <property type="entry name" value="AAT_like"/>
    <property type="match status" value="1"/>
</dbReference>
<accession>A0A1Y0EN02</accession>
<feature type="region of interest" description="Disordered" evidence="7">
    <location>
        <begin position="408"/>
        <end position="433"/>
    </location>
</feature>
<dbReference type="Proteomes" id="UP000196138">
    <property type="component" value="Chromosome"/>
</dbReference>
<evidence type="ECO:0000256" key="5">
    <source>
        <dbReference type="ARBA" id="ARBA00022898"/>
    </source>
</evidence>
<keyword evidence="10" id="KW-1185">Reference proteome</keyword>
<dbReference type="PANTHER" id="PTHR43488">
    <property type="entry name" value="GLUTAMATE-PYRUVATE AMINOTRANSFERASE ALAA"/>
    <property type="match status" value="1"/>
</dbReference>
<organism evidence="9 10">
    <name type="scientific">Comamonas serinivorans</name>
    <dbReference type="NCBI Taxonomy" id="1082851"/>
    <lineage>
        <taxon>Bacteria</taxon>
        <taxon>Pseudomonadati</taxon>
        <taxon>Pseudomonadota</taxon>
        <taxon>Betaproteobacteria</taxon>
        <taxon>Burkholderiales</taxon>
        <taxon>Comamonadaceae</taxon>
        <taxon>Comamonas</taxon>
    </lineage>
</organism>
<feature type="domain" description="Aminotransferase class I/classII large" evidence="8">
    <location>
        <begin position="35"/>
        <end position="395"/>
    </location>
</feature>
<dbReference type="Pfam" id="PF00155">
    <property type="entry name" value="Aminotran_1_2"/>
    <property type="match status" value="1"/>
</dbReference>
<evidence type="ECO:0000256" key="2">
    <source>
        <dbReference type="ARBA" id="ARBA00007441"/>
    </source>
</evidence>
<dbReference type="PANTHER" id="PTHR43488:SF2">
    <property type="entry name" value="GLUTAMATE-PYRUVATE AMINOTRANSFERASE ALAA"/>
    <property type="match status" value="1"/>
</dbReference>
<evidence type="ECO:0000256" key="3">
    <source>
        <dbReference type="ARBA" id="ARBA00022576"/>
    </source>
</evidence>
<gene>
    <name evidence="9" type="ORF">CCO03_09140</name>
</gene>
<dbReference type="InterPro" id="IPR015424">
    <property type="entry name" value="PyrdxlP-dep_Trfase"/>
</dbReference>
<comment type="similarity">
    <text evidence="2">Belongs to the class-I pyridoxal-phosphate-dependent aminotransferase family.</text>
</comment>
<dbReference type="InterPro" id="IPR051926">
    <property type="entry name" value="Ala_Aminotransferase"/>
</dbReference>
<sequence length="433" mass="47763">MKQIKKSTKLAHVLYDIRGPIMDAARQMEEDGQQIIKLNIGNLAPFGFDAPEEIQQDMIRNLPNSAGYSDSKGIFAARKAVVHYTQQQGIKGVQLDDVYLGNGASDLIVMATQALLNEGDELLLPAPDYPLWTAATSLSGGTPVHYNCDEDNGWMPSLDDIRSKVTPHTRGIVVINPNNPTGALYSDELLKGIVAIAREHNLVILADEVYDKVLFDDVKHTALASLSSDVLTLTFNSLSKSYRSCGYRAGWMVVTGDKEAAADYIEGLNMLANMRLCANVPGQWAIQTALGGYQSINDLVCEGGRLRRQRDLAYELISQIPGVTCVKPQAALYMFPKLDPQIYPIDDDRQFFLDVLKATRVMLVQGSGFNYPGNHHFRIVFLPHEDMLREAIRRLADFLAKYREKAAARAGQPVAPEAKATASAKVAELPRRA</sequence>
<evidence type="ECO:0000256" key="4">
    <source>
        <dbReference type="ARBA" id="ARBA00022679"/>
    </source>
</evidence>
<dbReference type="GO" id="GO:0030170">
    <property type="term" value="F:pyridoxal phosphate binding"/>
    <property type="evidence" value="ECO:0007669"/>
    <property type="project" value="InterPro"/>
</dbReference>
<evidence type="ECO:0000313" key="10">
    <source>
        <dbReference type="Proteomes" id="UP000196138"/>
    </source>
</evidence>
<evidence type="ECO:0000313" key="9">
    <source>
        <dbReference type="EMBL" id="ARU04821.1"/>
    </source>
</evidence>
<proteinExistence type="inferred from homology"/>
<dbReference type="GO" id="GO:0004021">
    <property type="term" value="F:L-alanine:2-oxoglutarate aminotransferase activity"/>
    <property type="evidence" value="ECO:0007669"/>
    <property type="project" value="UniProtKB-EC"/>
</dbReference>
<dbReference type="AlphaFoldDB" id="A0A1Y0EN02"/>
<evidence type="ECO:0000256" key="7">
    <source>
        <dbReference type="SAM" id="MobiDB-lite"/>
    </source>
</evidence>
<dbReference type="EC" id="2.6.1.2" evidence="6"/>
<keyword evidence="3 9" id="KW-0032">Aminotransferase</keyword>
<dbReference type="Gene3D" id="3.90.1150.10">
    <property type="entry name" value="Aspartate Aminotransferase, domain 1"/>
    <property type="match status" value="1"/>
</dbReference>
<protein>
    <recommendedName>
        <fullName evidence="6">alanine transaminase</fullName>
        <ecNumber evidence="6">2.6.1.2</ecNumber>
    </recommendedName>
</protein>
<evidence type="ECO:0000256" key="1">
    <source>
        <dbReference type="ARBA" id="ARBA00001933"/>
    </source>
</evidence>
<dbReference type="Gene3D" id="3.40.640.10">
    <property type="entry name" value="Type I PLP-dependent aspartate aminotransferase-like (Major domain)"/>
    <property type="match status" value="1"/>
</dbReference>
<evidence type="ECO:0000256" key="6">
    <source>
        <dbReference type="ARBA" id="ARBA00026106"/>
    </source>
</evidence>
<dbReference type="RefSeq" id="WP_087280146.1">
    <property type="nucleotide sequence ID" value="NZ_CP021455.1"/>
</dbReference>
<comment type="cofactor">
    <cofactor evidence="1">
        <name>pyridoxal 5'-phosphate</name>
        <dbReference type="ChEBI" id="CHEBI:597326"/>
    </cofactor>
</comment>
<dbReference type="InterPro" id="IPR004839">
    <property type="entry name" value="Aminotransferase_I/II_large"/>
</dbReference>
<dbReference type="KEGG" id="cser:CCO03_09140"/>
<keyword evidence="4 9" id="KW-0808">Transferase</keyword>
<keyword evidence="5" id="KW-0663">Pyridoxal phosphate</keyword>
<dbReference type="InterPro" id="IPR015421">
    <property type="entry name" value="PyrdxlP-dep_Trfase_major"/>
</dbReference>
<dbReference type="EMBL" id="CP021455">
    <property type="protein sequence ID" value="ARU04821.1"/>
    <property type="molecule type" value="Genomic_DNA"/>
</dbReference>